<dbReference type="AlphaFoldDB" id="A0A9W7W2B0"/>
<protein>
    <submittedName>
        <fullName evidence="1">Uncharacterized protein</fullName>
    </submittedName>
</protein>
<organism evidence="1 2">
    <name type="scientific">Teratosphaeria destructans</name>
    <dbReference type="NCBI Taxonomy" id="418781"/>
    <lineage>
        <taxon>Eukaryota</taxon>
        <taxon>Fungi</taxon>
        <taxon>Dikarya</taxon>
        <taxon>Ascomycota</taxon>
        <taxon>Pezizomycotina</taxon>
        <taxon>Dothideomycetes</taxon>
        <taxon>Dothideomycetidae</taxon>
        <taxon>Mycosphaerellales</taxon>
        <taxon>Teratosphaeriaceae</taxon>
        <taxon>Teratosphaeria</taxon>
    </lineage>
</organism>
<comment type="caution">
    <text evidence="1">The sequence shown here is derived from an EMBL/GenBank/DDBJ whole genome shotgun (WGS) entry which is preliminary data.</text>
</comment>
<gene>
    <name evidence="1" type="ORF">Tdes44962_MAKER03041</name>
</gene>
<sequence length="63" mass="7111">MSELDKVQEICHKASFVTLLELMNHDMGANKIFICALLVLSSFDSVEAPLRPRKCVQAIEYDV</sequence>
<name>A0A9W7W2B0_9PEZI</name>
<evidence type="ECO:0000313" key="1">
    <source>
        <dbReference type="EMBL" id="KAH9827230.1"/>
    </source>
</evidence>
<dbReference type="EMBL" id="RIBY02001901">
    <property type="protein sequence ID" value="KAH9827230.1"/>
    <property type="molecule type" value="Genomic_DNA"/>
</dbReference>
<accession>A0A9W7W2B0</accession>
<dbReference type="Proteomes" id="UP001138500">
    <property type="component" value="Unassembled WGS sequence"/>
</dbReference>
<proteinExistence type="predicted"/>
<reference evidence="1 2" key="2">
    <citation type="journal article" date="2021" name="Curr. Genet.">
        <title>Genetic response to nitrogen starvation in the aggressive Eucalyptus foliar pathogen Teratosphaeria destructans.</title>
        <authorList>
            <person name="Havenga M."/>
            <person name="Wingfield B.D."/>
            <person name="Wingfield M.J."/>
            <person name="Dreyer L.L."/>
            <person name="Roets F."/>
            <person name="Aylward J."/>
        </authorList>
    </citation>
    <scope>NUCLEOTIDE SEQUENCE [LARGE SCALE GENOMIC DNA]</scope>
    <source>
        <strain evidence="1">CMW44962</strain>
    </source>
</reference>
<evidence type="ECO:0000313" key="2">
    <source>
        <dbReference type="Proteomes" id="UP001138500"/>
    </source>
</evidence>
<keyword evidence="2" id="KW-1185">Reference proteome</keyword>
<reference evidence="1 2" key="1">
    <citation type="journal article" date="2018" name="IMA Fungus">
        <title>IMA Genome-F 10: Nine draft genome sequences of Claviceps purpurea s.lat., including C. arundinis, C. humidiphila, and C. cf. spartinae, pseudomolecules for the pitch canker pathogen Fusarium circinatum, draft genome of Davidsoniella eucalypti, Grosmannia galeiformis, Quambalaria eucalypti, and Teratosphaeria destructans.</title>
        <authorList>
            <person name="Wingfield B.D."/>
            <person name="Liu M."/>
            <person name="Nguyen H.D."/>
            <person name="Lane F.A."/>
            <person name="Morgan S.W."/>
            <person name="De Vos L."/>
            <person name="Wilken P.M."/>
            <person name="Duong T.A."/>
            <person name="Aylward J."/>
            <person name="Coetzee M.P."/>
            <person name="Dadej K."/>
            <person name="De Beer Z.W."/>
            <person name="Findlay W."/>
            <person name="Havenga M."/>
            <person name="Kolarik M."/>
            <person name="Menzies J.G."/>
            <person name="Naidoo K."/>
            <person name="Pochopski O."/>
            <person name="Shoukouhi P."/>
            <person name="Santana Q.C."/>
            <person name="Seifert K.A."/>
            <person name="Soal N."/>
            <person name="Steenkamp E.T."/>
            <person name="Tatham C.T."/>
            <person name="van der Nest M.A."/>
            <person name="Wingfield M.J."/>
        </authorList>
    </citation>
    <scope>NUCLEOTIDE SEQUENCE [LARGE SCALE GENOMIC DNA]</scope>
    <source>
        <strain evidence="1">CMW44962</strain>
    </source>
</reference>